<dbReference type="GO" id="GO:0046872">
    <property type="term" value="F:metal ion binding"/>
    <property type="evidence" value="ECO:0007669"/>
    <property type="project" value="UniProtKB-KW"/>
</dbReference>
<dbReference type="Pfam" id="PF13855">
    <property type="entry name" value="LRR_8"/>
    <property type="match status" value="3"/>
</dbReference>
<dbReference type="EMBL" id="UFQS01000137">
    <property type="protein sequence ID" value="SSX00337.1"/>
    <property type="molecule type" value="Genomic_DNA"/>
</dbReference>
<dbReference type="AlphaFoldDB" id="A0A336K788"/>
<dbReference type="FunFam" id="3.80.10.10:FF:000193">
    <property type="entry name" value="Leucine-rich repeat-containing protein 40"/>
    <property type="match status" value="1"/>
</dbReference>
<keyword evidence="4" id="KW-0677">Repeat</keyword>
<keyword evidence="5 6" id="KW-0408">Iron</keyword>
<dbReference type="SMART" id="SM00365">
    <property type="entry name" value="LRR_SD22"/>
    <property type="match status" value="5"/>
</dbReference>
<protein>
    <submittedName>
        <fullName evidence="7">CSON002272 protein</fullName>
    </submittedName>
</protein>
<evidence type="ECO:0000256" key="6">
    <source>
        <dbReference type="PIRSR" id="PIRSR604294-1"/>
    </source>
</evidence>
<dbReference type="SUPFAM" id="SSF52075">
    <property type="entry name" value="Outer arm dynein light chain 1"/>
    <property type="match status" value="1"/>
</dbReference>
<dbReference type="SMART" id="SM00369">
    <property type="entry name" value="LRR_TYP"/>
    <property type="match status" value="11"/>
</dbReference>
<dbReference type="VEuPathDB" id="VectorBase:CSON002272"/>
<sequence length="935" mass="106523">MSMSLPSFDGSPEAWPVFISFYEHTTAACGFSDKENMIRLINSLTGMARTHVESLLTLPQNVPHVFHFQSNVEESSVLTTLFVKNALKTGVINLSDKSLGTIPTGLWNLDEQVKPSGTFVPEFDKCPENEEWWTRVNISKLNLSSNFIQEIPPNIQKLSDLTVLNLSKNKLKTVPREIKNLTKLININLSFNMIENLPSEFFEFPNLKVLSLNHNALQELDPRISDLHMLENLDVSFNKLTKLPDGIGFATRLIEFIASDNCLKSIPDDVTMLNNLKLFNINNNNLSSLALENLNKLEFFSAKQNNFSEFPDFSGCNKLGEIYLSGNKIREIPKKFCEIVPNLKILDLKNNEIEVLPQEIVLLTGLVQLELTNNNIIILPPIVSKLKNLNIFTITGNPIRNIRSDIVNGGSKRVLKYLADRYKENPCETKNENFKPIEAKIFPNKFEMRTKRALNVSNTNINSLSVEIINNAVEAAVEAVDLSKNSFTEFPANLEVLSTRIDQLNLSCNKIYSIPKEIGSFSRLVYMNLSKNCLDSLPDQMNLLNVLREIDLSFNKFSKIPDCIYHLLALEILNLSYNKLIEIDRTQCINDQNSSKYYPNCDENIWLRSCEHEIIDPIEGNTQGIIPIWLNGQLLRNGPGSLKVGNMTFKHLFDSSALLHRFGIKNGTVTYQCRFLKTNSFKKNHVAQRIVMTEFGTRPVPDPCHNIFQKVSTLFKPGDANSDNAMISIYPFNDEYFTFTESPVIFNIDPHTLETKKRLNLFESLGIVNHTSHPHVLKDGTVYNLGSYVSAMGPNYVIICFPKGERIFKDAHIVATIPARFKLNPSYMHSFAMTENYFIIVEQPLTVSVSRIFKSHLMSDPLISCMQWFPETQTHIHVISRKTGKNVHTFITESFFYLHIINSYEEKDHIILDICCYRDPSMLSCMYVESIEVSF</sequence>
<dbReference type="InterPro" id="IPR032675">
    <property type="entry name" value="LRR_dom_sf"/>
</dbReference>
<evidence type="ECO:0000256" key="2">
    <source>
        <dbReference type="ARBA" id="ARBA00022614"/>
    </source>
</evidence>
<dbReference type="EMBL" id="UFQT01000137">
    <property type="protein sequence ID" value="SSX20717.1"/>
    <property type="molecule type" value="Genomic_DNA"/>
</dbReference>
<dbReference type="InterPro" id="IPR001611">
    <property type="entry name" value="Leu-rich_rpt"/>
</dbReference>
<proteinExistence type="inferred from homology"/>
<comment type="similarity">
    <text evidence="1">Belongs to the carotenoid oxygenase family.</text>
</comment>
<accession>A0A336K788</accession>
<dbReference type="PANTHER" id="PTHR48051">
    <property type="match status" value="1"/>
</dbReference>
<dbReference type="PANTHER" id="PTHR48051:SF1">
    <property type="entry name" value="RAS SUPPRESSOR PROTEIN 1"/>
    <property type="match status" value="1"/>
</dbReference>
<comment type="cofactor">
    <cofactor evidence="6">
        <name>Fe(2+)</name>
        <dbReference type="ChEBI" id="CHEBI:29033"/>
    </cofactor>
    <text evidence="6">Binds 1 Fe(2+) ion per subunit.</text>
</comment>
<dbReference type="GO" id="GO:0005737">
    <property type="term" value="C:cytoplasm"/>
    <property type="evidence" value="ECO:0007669"/>
    <property type="project" value="TreeGrafter"/>
</dbReference>
<dbReference type="InterPro" id="IPR004294">
    <property type="entry name" value="Carotenoid_Oase"/>
</dbReference>
<dbReference type="PROSITE" id="PS51450">
    <property type="entry name" value="LRR"/>
    <property type="match status" value="2"/>
</dbReference>
<evidence type="ECO:0000256" key="5">
    <source>
        <dbReference type="ARBA" id="ARBA00023004"/>
    </source>
</evidence>
<dbReference type="GO" id="GO:0016702">
    <property type="term" value="F:oxidoreductase activity, acting on single donors with incorporation of molecular oxygen, incorporation of two atoms of oxygen"/>
    <property type="evidence" value="ECO:0007669"/>
    <property type="project" value="InterPro"/>
</dbReference>
<dbReference type="FunFam" id="3.80.10.10:FF:000116">
    <property type="entry name" value="Leucine-rich repeat-containing protein 40"/>
    <property type="match status" value="1"/>
</dbReference>
<gene>
    <name evidence="7" type="primary">CSON002272</name>
</gene>
<dbReference type="SUPFAM" id="SSF52058">
    <property type="entry name" value="L domain-like"/>
    <property type="match status" value="1"/>
</dbReference>
<evidence type="ECO:0000256" key="4">
    <source>
        <dbReference type="ARBA" id="ARBA00022737"/>
    </source>
</evidence>
<dbReference type="Gene3D" id="3.80.10.10">
    <property type="entry name" value="Ribonuclease Inhibitor"/>
    <property type="match status" value="4"/>
</dbReference>
<reference evidence="7" key="1">
    <citation type="submission" date="2018-04" db="EMBL/GenBank/DDBJ databases">
        <authorList>
            <person name="Go L.Y."/>
            <person name="Mitchell J.A."/>
        </authorList>
    </citation>
    <scope>NUCLEOTIDE SEQUENCE</scope>
    <source>
        <tissue evidence="7">Whole organism</tissue>
    </source>
</reference>
<dbReference type="SMART" id="SM00364">
    <property type="entry name" value="LRR_BAC"/>
    <property type="match status" value="7"/>
</dbReference>
<organism evidence="7">
    <name type="scientific">Culicoides sonorensis</name>
    <name type="common">Biting midge</name>
    <dbReference type="NCBI Taxonomy" id="179676"/>
    <lineage>
        <taxon>Eukaryota</taxon>
        <taxon>Metazoa</taxon>
        <taxon>Ecdysozoa</taxon>
        <taxon>Arthropoda</taxon>
        <taxon>Hexapoda</taxon>
        <taxon>Insecta</taxon>
        <taxon>Pterygota</taxon>
        <taxon>Neoptera</taxon>
        <taxon>Endopterygota</taxon>
        <taxon>Diptera</taxon>
        <taxon>Nematocera</taxon>
        <taxon>Chironomoidea</taxon>
        <taxon>Ceratopogonidae</taxon>
        <taxon>Ceratopogoninae</taxon>
        <taxon>Culicoides</taxon>
        <taxon>Monoculicoides</taxon>
    </lineage>
</organism>
<reference evidence="8" key="2">
    <citation type="submission" date="2018-07" db="EMBL/GenBank/DDBJ databases">
        <authorList>
            <person name="Quirk P.G."/>
            <person name="Krulwich T.A."/>
        </authorList>
    </citation>
    <scope>NUCLEOTIDE SEQUENCE</scope>
</reference>
<keyword evidence="2" id="KW-0433">Leucine-rich repeat</keyword>
<feature type="binding site" evidence="6">
    <location>
        <position position="899"/>
    </location>
    <ligand>
        <name>Fe cation</name>
        <dbReference type="ChEBI" id="CHEBI:24875"/>
        <note>catalytic</note>
    </ligand>
</feature>
<evidence type="ECO:0000313" key="8">
    <source>
        <dbReference type="EMBL" id="SSX20717.1"/>
    </source>
</evidence>
<dbReference type="Pfam" id="PF03055">
    <property type="entry name" value="RPE65"/>
    <property type="match status" value="1"/>
</dbReference>
<dbReference type="InterPro" id="IPR003591">
    <property type="entry name" value="Leu-rich_rpt_typical-subtyp"/>
</dbReference>
<dbReference type="InterPro" id="IPR050216">
    <property type="entry name" value="LRR_domain-containing"/>
</dbReference>
<name>A0A336K788_CULSO</name>
<evidence type="ECO:0000256" key="1">
    <source>
        <dbReference type="ARBA" id="ARBA00006787"/>
    </source>
</evidence>
<evidence type="ECO:0000256" key="3">
    <source>
        <dbReference type="ARBA" id="ARBA00022723"/>
    </source>
</evidence>
<feature type="binding site" evidence="6">
    <location>
        <position position="829"/>
    </location>
    <ligand>
        <name>Fe cation</name>
        <dbReference type="ChEBI" id="CHEBI:24875"/>
        <note>catalytic</note>
    </ligand>
</feature>
<feature type="binding site" evidence="6">
    <location>
        <position position="773"/>
    </location>
    <ligand>
        <name>Fe cation</name>
        <dbReference type="ChEBI" id="CHEBI:24875"/>
        <note>catalytic</note>
    </ligand>
</feature>
<evidence type="ECO:0000313" key="7">
    <source>
        <dbReference type="EMBL" id="SSX00337.1"/>
    </source>
</evidence>
<keyword evidence="3 6" id="KW-0479">Metal-binding</keyword>